<evidence type="ECO:0008006" key="3">
    <source>
        <dbReference type="Google" id="ProtNLM"/>
    </source>
</evidence>
<dbReference type="STRING" id="228410.NE1685"/>
<protein>
    <recommendedName>
        <fullName evidence="3">CDP-Glycerol:Poly(Glycerophosphate) glycerophosphotransferase</fullName>
    </recommendedName>
</protein>
<reference evidence="1 2" key="1">
    <citation type="journal article" date="2003" name="J. Bacteriol.">
        <title>Complete genome sequence of the ammonia-oxidizing bacterium and obligate chemolithoautotroph Nitrosomonas europaea.</title>
        <authorList>
            <person name="Chain P."/>
            <person name="Lamerdin J."/>
            <person name="Larimer F."/>
            <person name="Regala W."/>
            <person name="Land M."/>
            <person name="Hauser L."/>
            <person name="Hooper A."/>
            <person name="Klotz M."/>
            <person name="Norton J."/>
            <person name="Sayavedra-Soto L."/>
            <person name="Arciero D."/>
            <person name="Hommes N."/>
            <person name="Whittaker M."/>
            <person name="Arp D."/>
        </authorList>
    </citation>
    <scope>NUCLEOTIDE SEQUENCE [LARGE SCALE GENOMIC DNA]</scope>
    <source>
        <strain evidence="2">ATCC 19718 / CIP 103999 / KCTC 2705 / NBRC 14298</strain>
    </source>
</reference>
<proteinExistence type="predicted"/>
<evidence type="ECO:0000313" key="1">
    <source>
        <dbReference type="EMBL" id="CAD85596.1"/>
    </source>
</evidence>
<dbReference type="SUPFAM" id="SSF53756">
    <property type="entry name" value="UDP-Glycosyltransferase/glycogen phosphorylase"/>
    <property type="match status" value="1"/>
</dbReference>
<accession>Q82U28</accession>
<dbReference type="HOGENOM" id="CLU_643595_0_0_4"/>
<dbReference type="Proteomes" id="UP000001416">
    <property type="component" value="Chromosome"/>
</dbReference>
<dbReference type="KEGG" id="neu:NE1685"/>
<keyword evidence="2" id="KW-1185">Reference proteome</keyword>
<dbReference type="EMBL" id="AL954747">
    <property type="protein sequence ID" value="CAD85596.1"/>
    <property type="molecule type" value="Genomic_DNA"/>
</dbReference>
<dbReference type="eggNOG" id="COG1887">
    <property type="taxonomic scope" value="Bacteria"/>
</dbReference>
<dbReference type="AlphaFoldDB" id="Q82U28"/>
<sequence>MNTAVKCRVGTLCTFIMMHFCRYHISPANAWHDNTAMKALFFLRHYNDIDHITPVITAWVEAGHTCDVVLIGAGKFRHDFRVSYLASLEGVRVAHIRELLGGWLYGTWRLQMLLLTGNLRRSFIGPLVSRLAEIHSAERRKPLWQKVTRILLARSFKDGEQGVLAFDWIERNSVIATEWVETIVSMARDRGVGTVSLPHGDSPHANQLIRRGEWRLGPDMTFSTARIFDRVVVPNELCAQRFRPFLPENAIAVLGSPRFSKKWLDRLTELMPPSPLTPPEDRLRIVIFLRKANFTTFWEEVSEVIHLIAAFRDVEIIIIKPHTRSGWKQSLTRSKSLKKLANVKVADDSVHSTYLMNWADICIDLATSVVFEAIRCGKPVLAADYLHAGRSAAAVYMPETELRCRDDVYQKISDVLAKGRDGFYVEAHRQRFISEMLDVGGQDVLSRYVMLLEAIGQGQAESLLRKN</sequence>
<evidence type="ECO:0000313" key="2">
    <source>
        <dbReference type="Proteomes" id="UP000001416"/>
    </source>
</evidence>
<name>Q82U28_NITEU</name>
<organism evidence="1 2">
    <name type="scientific">Nitrosomonas europaea (strain ATCC 19718 / CIP 103999 / KCTC 2705 / NBRC 14298)</name>
    <dbReference type="NCBI Taxonomy" id="228410"/>
    <lineage>
        <taxon>Bacteria</taxon>
        <taxon>Pseudomonadati</taxon>
        <taxon>Pseudomonadota</taxon>
        <taxon>Betaproteobacteria</taxon>
        <taxon>Nitrosomonadales</taxon>
        <taxon>Nitrosomonadaceae</taxon>
        <taxon>Nitrosomonas</taxon>
    </lineage>
</organism>
<gene>
    <name evidence="1" type="ordered locus">NE1685</name>
</gene>